<dbReference type="GO" id="GO:0097367">
    <property type="term" value="F:carbohydrate derivative binding"/>
    <property type="evidence" value="ECO:0007669"/>
    <property type="project" value="InterPro"/>
</dbReference>
<comment type="similarity">
    <text evidence="1">Belongs to the SIS family. PHI subfamily.</text>
</comment>
<protein>
    <recommendedName>
        <fullName evidence="2">SIS domain-containing protein</fullName>
    </recommendedName>
</protein>
<evidence type="ECO:0000313" key="4">
    <source>
        <dbReference type="Proteomes" id="UP000034954"/>
    </source>
</evidence>
<evidence type="ECO:0000259" key="2">
    <source>
        <dbReference type="PROSITE" id="PS51464"/>
    </source>
</evidence>
<keyword evidence="4" id="KW-1185">Reference proteome</keyword>
<accession>A0A0M2US01</accession>
<dbReference type="SUPFAM" id="SSF53697">
    <property type="entry name" value="SIS domain"/>
    <property type="match status" value="1"/>
</dbReference>
<evidence type="ECO:0000313" key="3">
    <source>
        <dbReference type="EMBL" id="KKO18617.1"/>
    </source>
</evidence>
<dbReference type="NCBIfam" id="TIGR03127">
    <property type="entry name" value="RuMP_HxlB"/>
    <property type="match status" value="1"/>
</dbReference>
<organism evidence="3 4">
    <name type="scientific">Candidatus Brocadia fulgida</name>
    <dbReference type="NCBI Taxonomy" id="380242"/>
    <lineage>
        <taxon>Bacteria</taxon>
        <taxon>Pseudomonadati</taxon>
        <taxon>Planctomycetota</taxon>
        <taxon>Candidatus Brocadiia</taxon>
        <taxon>Candidatus Brocadiales</taxon>
        <taxon>Candidatus Brocadiaceae</taxon>
        <taxon>Candidatus Brocadia</taxon>
    </lineage>
</organism>
<proteinExistence type="inferred from homology"/>
<dbReference type="EMBL" id="LAQJ01000246">
    <property type="protein sequence ID" value="KKO18617.1"/>
    <property type="molecule type" value="Genomic_DNA"/>
</dbReference>
<evidence type="ECO:0000256" key="1">
    <source>
        <dbReference type="ARBA" id="ARBA00009235"/>
    </source>
</evidence>
<feature type="domain" description="SIS" evidence="2">
    <location>
        <begin position="36"/>
        <end position="179"/>
    </location>
</feature>
<sequence>MKIEADSTGIKAITRIILDEIHSVLEKIDEHDYEEFLSSLLSANNIFVTGQGRSGLVSRTFAMRLTHIGLNAYCVGDATTPNIDQGDLLIACSSSGSTHITRYIAGLAKKAHAIVAAVTSQKNSPLAGQADIVVELPVKEVSTNHKDCGSIQFRSTLFEQACLVYLDGIILSLVKKLKSSENEMHKRHSNLE</sequence>
<dbReference type="AlphaFoldDB" id="A0A0M2US01"/>
<name>A0A0M2US01_9BACT</name>
<dbReference type="Proteomes" id="UP000034954">
    <property type="component" value="Unassembled WGS sequence"/>
</dbReference>
<dbReference type="Pfam" id="PF01380">
    <property type="entry name" value="SIS"/>
    <property type="match status" value="1"/>
</dbReference>
<dbReference type="CDD" id="cd05005">
    <property type="entry name" value="SIS_PHI"/>
    <property type="match status" value="1"/>
</dbReference>
<dbReference type="Gene3D" id="3.40.50.10490">
    <property type="entry name" value="Glucose-6-phosphate isomerase like protein, domain 1"/>
    <property type="match status" value="1"/>
</dbReference>
<gene>
    <name evidence="3" type="ORF">BROFUL_02674</name>
</gene>
<dbReference type="InterPro" id="IPR046348">
    <property type="entry name" value="SIS_dom_sf"/>
</dbReference>
<dbReference type="InterPro" id="IPR001347">
    <property type="entry name" value="SIS_dom"/>
</dbReference>
<comment type="caution">
    <text evidence="3">The sequence shown here is derived from an EMBL/GenBank/DDBJ whole genome shotgun (WGS) entry which is preliminary data.</text>
</comment>
<dbReference type="PANTHER" id="PTHR43443">
    <property type="entry name" value="3-HEXULOSE-6-PHOSPHATE ISOMERASE"/>
    <property type="match status" value="1"/>
</dbReference>
<dbReference type="PROSITE" id="PS51464">
    <property type="entry name" value="SIS"/>
    <property type="match status" value="1"/>
</dbReference>
<reference evidence="3 4" key="1">
    <citation type="journal article" date="2013" name="BMC Microbiol.">
        <title>Identification of the type II cytochrome c maturation pathway in anammox bacteria by comparative genomics.</title>
        <authorList>
            <person name="Ferousi C."/>
            <person name="Speth D.R."/>
            <person name="Reimann J."/>
            <person name="Op den Camp H.J."/>
            <person name="Allen J.W."/>
            <person name="Keltjens J.T."/>
            <person name="Jetten M.S."/>
        </authorList>
    </citation>
    <scope>NUCLEOTIDE SEQUENCE [LARGE SCALE GENOMIC DNA]</scope>
    <source>
        <strain evidence="3">RU1</strain>
    </source>
</reference>
<dbReference type="PANTHER" id="PTHR43443:SF1">
    <property type="entry name" value="3-HEXULOSE-6-PHOSPHATE ISOMERASE"/>
    <property type="match status" value="1"/>
</dbReference>
<dbReference type="GO" id="GO:1901135">
    <property type="term" value="P:carbohydrate derivative metabolic process"/>
    <property type="evidence" value="ECO:0007669"/>
    <property type="project" value="InterPro"/>
</dbReference>
<dbReference type="GO" id="GO:0016853">
    <property type="term" value="F:isomerase activity"/>
    <property type="evidence" value="ECO:0007669"/>
    <property type="project" value="InterPro"/>
</dbReference>
<dbReference type="InterPro" id="IPR017552">
    <property type="entry name" value="PHI/rmpB"/>
</dbReference>